<dbReference type="AlphaFoldDB" id="A0A1I4EUR7"/>
<organism evidence="3 4">
    <name type="scientific">Loktanella salsilacus</name>
    <dbReference type="NCBI Taxonomy" id="195913"/>
    <lineage>
        <taxon>Bacteria</taxon>
        <taxon>Pseudomonadati</taxon>
        <taxon>Pseudomonadota</taxon>
        <taxon>Alphaproteobacteria</taxon>
        <taxon>Rhodobacterales</taxon>
        <taxon>Roseobacteraceae</taxon>
        <taxon>Loktanella</taxon>
    </lineage>
</organism>
<feature type="region of interest" description="Disordered" evidence="1">
    <location>
        <begin position="338"/>
        <end position="358"/>
    </location>
</feature>
<feature type="region of interest" description="Disordered" evidence="1">
    <location>
        <begin position="470"/>
        <end position="500"/>
    </location>
</feature>
<keyword evidence="2" id="KW-0812">Transmembrane</keyword>
<keyword evidence="4" id="KW-1185">Reference proteome</keyword>
<proteinExistence type="predicted"/>
<gene>
    <name evidence="3" type="ORF">SAMN04488004_107179</name>
</gene>
<evidence type="ECO:0000313" key="3">
    <source>
        <dbReference type="EMBL" id="SFL09049.1"/>
    </source>
</evidence>
<dbReference type="Proteomes" id="UP000199550">
    <property type="component" value="Unassembled WGS sequence"/>
</dbReference>
<keyword evidence="2" id="KW-1133">Transmembrane helix</keyword>
<evidence type="ECO:0008006" key="5">
    <source>
        <dbReference type="Google" id="ProtNLM"/>
    </source>
</evidence>
<feature type="region of interest" description="Disordered" evidence="1">
    <location>
        <begin position="293"/>
        <end position="314"/>
    </location>
</feature>
<feature type="region of interest" description="Disordered" evidence="1">
    <location>
        <begin position="176"/>
        <end position="252"/>
    </location>
</feature>
<dbReference type="OrthoDB" id="7870459at2"/>
<feature type="compositionally biased region" description="Low complexity" evidence="1">
    <location>
        <begin position="480"/>
        <end position="496"/>
    </location>
</feature>
<feature type="compositionally biased region" description="Low complexity" evidence="1">
    <location>
        <begin position="201"/>
        <end position="210"/>
    </location>
</feature>
<feature type="compositionally biased region" description="Low complexity" evidence="1">
    <location>
        <begin position="662"/>
        <end position="679"/>
    </location>
</feature>
<dbReference type="EMBL" id="FOTF01000007">
    <property type="protein sequence ID" value="SFL09049.1"/>
    <property type="molecule type" value="Genomic_DNA"/>
</dbReference>
<keyword evidence="2" id="KW-0472">Membrane</keyword>
<accession>A0A1I4EUR7</accession>
<feature type="transmembrane region" description="Helical" evidence="2">
    <location>
        <begin position="407"/>
        <end position="428"/>
    </location>
</feature>
<name>A0A1I4EUR7_9RHOB</name>
<evidence type="ECO:0000313" key="4">
    <source>
        <dbReference type="Proteomes" id="UP000199550"/>
    </source>
</evidence>
<reference evidence="3 4" key="1">
    <citation type="submission" date="2016-10" db="EMBL/GenBank/DDBJ databases">
        <authorList>
            <person name="de Groot N.N."/>
        </authorList>
    </citation>
    <scope>NUCLEOTIDE SEQUENCE [LARGE SCALE GENOMIC DNA]</scope>
    <source>
        <strain evidence="3 4">DSM 16199</strain>
    </source>
</reference>
<feature type="compositionally biased region" description="Low complexity" evidence="1">
    <location>
        <begin position="180"/>
        <end position="189"/>
    </location>
</feature>
<evidence type="ECO:0000256" key="1">
    <source>
        <dbReference type="SAM" id="MobiDB-lite"/>
    </source>
</evidence>
<evidence type="ECO:0000256" key="2">
    <source>
        <dbReference type="SAM" id="Phobius"/>
    </source>
</evidence>
<sequence length="947" mass="95798">MTPNFALSLSFDGIALLQQVPDGWHLVGEVPLETADLPAALSVLRDQALALDPSGMRTKLVIPSDQIRYMTLQGEDTTADDVHHALDGETPYALNELVIDTVRANGSTYIAAVAQETLVEATAFATDNLFNPVACAALPEPGTFDAEVFFGALPAGRTMDLTRADKPVVQTGVVDLPKSAPAAEPDAAPAPEPEIEPDPAPEAAAQSDAPMPVSDALPDQDTAPQTAEASAPPPEADQPAAVPDPIEPGDAPVFASRSKIAAPTIDAAKRSTLSAQPADNAIATALAARRAPSEAALAQSTSTASPPPRIAQPVTGTAPAIKATAMPDGVTAAPLAAPAQEPLFTRRKEPPAPVAANGRAKEPVSALAAAIAAQSGVQIIDDRPAAQAQAAPQPAKGRVKERGKTRFLGLILTAILLLVMLLVGLWSLTLPSGTVTSWFTGADAEPQIAAATQEPSFDDTLAADLAQGEPAPQTDVAPQTPVATAEETDAPTAEVAQAAEPAPSAIVPQDMAAVVPPAPIVRAPAGRVLSPDEADRIYAATGVYQRAPRIAATPSSTALEGVDPVATVDVPQALDQPDMPGQDAAAPDAVIADQPVPPAAGVVFARDARGNIAATPEGVVTPQGALVIAGAPDLRPVLRPGTPRVATAPVDPVVRPDDLAEAAAAAVPTDAPEPEAAPATGSPAFVAGPPPLRPVLRPGDAAALTLPTTDVAEAPTLPVSLPYTGVRPRLRPGGLIATAATPTEAEAVIAAYTGSRPVLRPSDLAPEVEAAPEEPQPLPGAIVTADINAVAAAIAAAAPASSFSNRTALAVSVARRPDARPNNFAQVVARSRQAAAPPPVAAAPAPTRTAAVAATPAPPTIVAPSGNVPGGVAQAATVDNAMNLRQMNLVGVYGKPNARRALVRLGNGRFVKVEVGSALDGGQVTAIGDTALNFVKRGKTYALVLPG</sequence>
<dbReference type="STRING" id="195913.SAMN04488004_107179"/>
<dbReference type="RefSeq" id="WP_090188205.1">
    <property type="nucleotide sequence ID" value="NZ_FOTF01000007.1"/>
</dbReference>
<protein>
    <recommendedName>
        <fullName evidence="5">Type IV pilus biogenesis protein PilP</fullName>
    </recommendedName>
</protein>
<feature type="region of interest" description="Disordered" evidence="1">
    <location>
        <begin position="662"/>
        <end position="688"/>
    </location>
</feature>